<evidence type="ECO:0000256" key="3">
    <source>
        <dbReference type="ARBA" id="ARBA00012438"/>
    </source>
</evidence>
<dbReference type="PANTHER" id="PTHR41523:SF8">
    <property type="entry name" value="ETHYLENE RESPONSE SENSOR PROTEIN"/>
    <property type="match status" value="1"/>
</dbReference>
<keyword evidence="9" id="KW-0418">Kinase</keyword>
<evidence type="ECO:0000256" key="7">
    <source>
        <dbReference type="ARBA" id="ARBA00022692"/>
    </source>
</evidence>
<evidence type="ECO:0000259" key="15">
    <source>
        <dbReference type="PROSITE" id="PS50109"/>
    </source>
</evidence>
<protein>
    <recommendedName>
        <fullName evidence="3">histidine kinase</fullName>
        <ecNumber evidence="3">2.7.13.3</ecNumber>
    </recommendedName>
</protein>
<dbReference type="InterPro" id="IPR003660">
    <property type="entry name" value="HAMP_dom"/>
</dbReference>
<evidence type="ECO:0000256" key="4">
    <source>
        <dbReference type="ARBA" id="ARBA00022475"/>
    </source>
</evidence>
<comment type="subcellular location">
    <subcellularLocation>
        <location evidence="2">Cell membrane</location>
        <topology evidence="2">Multi-pass membrane protein</topology>
    </subcellularLocation>
</comment>
<dbReference type="GO" id="GO:0004673">
    <property type="term" value="F:protein histidine kinase activity"/>
    <property type="evidence" value="ECO:0007669"/>
    <property type="project" value="UniProtKB-EC"/>
</dbReference>
<feature type="domain" description="HAMP" evidence="16">
    <location>
        <begin position="352"/>
        <end position="405"/>
    </location>
</feature>
<dbReference type="AlphaFoldDB" id="A0A2S4JWR3"/>
<evidence type="ECO:0000256" key="12">
    <source>
        <dbReference type="ARBA" id="ARBA00023136"/>
    </source>
</evidence>
<dbReference type="SMART" id="SM00387">
    <property type="entry name" value="HATPase_c"/>
    <property type="match status" value="1"/>
</dbReference>
<dbReference type="Gene3D" id="3.30.565.10">
    <property type="entry name" value="Histidine kinase-like ATPase, C-terminal domain"/>
    <property type="match status" value="1"/>
</dbReference>
<sequence>MSFITITAVAVVLVGGISFHNARWSVNSVSTHLRREIVLRIQENLESFLEPALQINQANARAVSAGQVDPEDQGALLERFRQQIDLIPSVSSVYFGNTRGGLANSGRESLADERYVIFTEGFRAGPFEKWSIDPRGTLQELVAVVPDFDARTRGWYRDALALDEAVWSDVYVLFTGQDMALAASRPAYDPGGTFVGVFSVDLFLGKIGDFLQSLEIGARGKAFLVDNRGYLVASSLAEETSILRNGEGGYRLRRLDESSSDIIRAAATLFRNEERRFSPSPGLRDERFFVGGRAHFIHAAPLRYRSGPDWFIGVVIPEADFMGRIEQNNRILLLIILGVLFFCAALGVFTARRITGPIKSLTDAAGELASGERAEEIPEDSPLLEIHQLTRSFNEMSRRLAETVAGLKEEVREREQAQEALQHSLDEKEVLLREVHHRVNNNLSVVAGLLNLQASTIKTPQQAVAGFEVSRSRIMTMALVHEELCTSEDLARIGMGPFLNHVAMQVPQFQETRGRITLNIDAGDLSCSVDQAIVCGLVVNELVGNAITYAFPRGESGQVWVTLRERSPGYELAVRDNGVGLPEGGASGDTLGLTLVRMLAEQIRGDFRIEPSPGAHLRLLF</sequence>
<dbReference type="InterPro" id="IPR033479">
    <property type="entry name" value="dCache_1"/>
</dbReference>
<dbReference type="PANTHER" id="PTHR41523">
    <property type="entry name" value="TWO-COMPONENT SYSTEM SENSOR PROTEIN"/>
    <property type="match status" value="1"/>
</dbReference>
<organism evidence="17 18">
    <name type="scientific">Alkalispirochaeta sphaeroplastigenens</name>
    <dbReference type="NCBI Taxonomy" id="1187066"/>
    <lineage>
        <taxon>Bacteria</taxon>
        <taxon>Pseudomonadati</taxon>
        <taxon>Spirochaetota</taxon>
        <taxon>Spirochaetia</taxon>
        <taxon>Spirochaetales</taxon>
        <taxon>Spirochaetaceae</taxon>
        <taxon>Alkalispirochaeta</taxon>
    </lineage>
</organism>
<keyword evidence="8" id="KW-0547">Nucleotide-binding</keyword>
<feature type="domain" description="Histidine kinase" evidence="15">
    <location>
        <begin position="434"/>
        <end position="621"/>
    </location>
</feature>
<evidence type="ECO:0000313" key="17">
    <source>
        <dbReference type="EMBL" id="POR03926.1"/>
    </source>
</evidence>
<keyword evidence="18" id="KW-1185">Reference proteome</keyword>
<dbReference type="GO" id="GO:0005886">
    <property type="term" value="C:plasma membrane"/>
    <property type="evidence" value="ECO:0007669"/>
    <property type="project" value="UniProtKB-SubCell"/>
</dbReference>
<dbReference type="Gene3D" id="3.30.450.20">
    <property type="entry name" value="PAS domain"/>
    <property type="match status" value="1"/>
</dbReference>
<dbReference type="SUPFAM" id="SSF158472">
    <property type="entry name" value="HAMP domain-like"/>
    <property type="match status" value="1"/>
</dbReference>
<keyword evidence="5" id="KW-0597">Phosphoprotein</keyword>
<evidence type="ECO:0000256" key="9">
    <source>
        <dbReference type="ARBA" id="ARBA00022777"/>
    </source>
</evidence>
<evidence type="ECO:0000256" key="11">
    <source>
        <dbReference type="ARBA" id="ARBA00022989"/>
    </source>
</evidence>
<dbReference type="Proteomes" id="UP000237350">
    <property type="component" value="Unassembled WGS sequence"/>
</dbReference>
<dbReference type="CDD" id="cd06225">
    <property type="entry name" value="HAMP"/>
    <property type="match status" value="1"/>
</dbReference>
<dbReference type="Gene3D" id="6.10.340.10">
    <property type="match status" value="1"/>
</dbReference>
<evidence type="ECO:0000256" key="14">
    <source>
        <dbReference type="SAM" id="Phobius"/>
    </source>
</evidence>
<feature type="coiled-coil region" evidence="13">
    <location>
        <begin position="407"/>
        <end position="434"/>
    </location>
</feature>
<dbReference type="InterPro" id="IPR003594">
    <property type="entry name" value="HATPase_dom"/>
</dbReference>
<dbReference type="PROSITE" id="PS50109">
    <property type="entry name" value="HIS_KIN"/>
    <property type="match status" value="1"/>
</dbReference>
<reference evidence="18" key="1">
    <citation type="submission" date="2015-12" db="EMBL/GenBank/DDBJ databases">
        <authorList>
            <person name="Lodha T.D."/>
            <person name="Chintalapati S."/>
            <person name="Chintalapati V.R."/>
            <person name="Sravanthi T."/>
        </authorList>
    </citation>
    <scope>NUCLEOTIDE SEQUENCE [LARGE SCALE GENOMIC DNA]</scope>
    <source>
        <strain evidence="18">JC133</strain>
    </source>
</reference>
<comment type="caution">
    <text evidence="17">The sequence shown here is derived from an EMBL/GenBank/DDBJ whole genome shotgun (WGS) entry which is preliminary data.</text>
</comment>
<dbReference type="GO" id="GO:0007165">
    <property type="term" value="P:signal transduction"/>
    <property type="evidence" value="ECO:0007669"/>
    <property type="project" value="InterPro"/>
</dbReference>
<keyword evidence="6" id="KW-0808">Transferase</keyword>
<dbReference type="Pfam" id="PF00672">
    <property type="entry name" value="HAMP"/>
    <property type="match status" value="1"/>
</dbReference>
<comment type="catalytic activity">
    <reaction evidence="1">
        <text>ATP + protein L-histidine = ADP + protein N-phospho-L-histidine.</text>
        <dbReference type="EC" id="2.7.13.3"/>
    </reaction>
</comment>
<evidence type="ECO:0000256" key="8">
    <source>
        <dbReference type="ARBA" id="ARBA00022741"/>
    </source>
</evidence>
<keyword evidence="11 14" id="KW-1133">Transmembrane helix</keyword>
<evidence type="ECO:0000256" key="5">
    <source>
        <dbReference type="ARBA" id="ARBA00022553"/>
    </source>
</evidence>
<dbReference type="SUPFAM" id="SSF55874">
    <property type="entry name" value="ATPase domain of HSP90 chaperone/DNA topoisomerase II/histidine kinase"/>
    <property type="match status" value="1"/>
</dbReference>
<proteinExistence type="predicted"/>
<keyword evidence="7 14" id="KW-0812">Transmembrane</keyword>
<evidence type="ECO:0000256" key="1">
    <source>
        <dbReference type="ARBA" id="ARBA00000085"/>
    </source>
</evidence>
<evidence type="ECO:0000313" key="18">
    <source>
        <dbReference type="Proteomes" id="UP000237350"/>
    </source>
</evidence>
<name>A0A2S4JWR3_9SPIO</name>
<dbReference type="PROSITE" id="PS50885">
    <property type="entry name" value="HAMP"/>
    <property type="match status" value="1"/>
</dbReference>
<dbReference type="Pfam" id="PF02743">
    <property type="entry name" value="dCache_1"/>
    <property type="match status" value="1"/>
</dbReference>
<dbReference type="InterPro" id="IPR005467">
    <property type="entry name" value="His_kinase_dom"/>
</dbReference>
<keyword evidence="10" id="KW-0067">ATP-binding</keyword>
<dbReference type="CDD" id="cd12913">
    <property type="entry name" value="PDC1_MCP_like"/>
    <property type="match status" value="1"/>
</dbReference>
<evidence type="ECO:0000256" key="10">
    <source>
        <dbReference type="ARBA" id="ARBA00022840"/>
    </source>
</evidence>
<dbReference type="Pfam" id="PF07568">
    <property type="entry name" value="HisKA_2"/>
    <property type="match status" value="1"/>
</dbReference>
<accession>A0A2S4JWR3</accession>
<evidence type="ECO:0000256" key="13">
    <source>
        <dbReference type="SAM" id="Coils"/>
    </source>
</evidence>
<evidence type="ECO:0000259" key="16">
    <source>
        <dbReference type="PROSITE" id="PS50885"/>
    </source>
</evidence>
<dbReference type="InterPro" id="IPR036890">
    <property type="entry name" value="HATPase_C_sf"/>
</dbReference>
<keyword evidence="13" id="KW-0175">Coiled coil</keyword>
<keyword evidence="12 14" id="KW-0472">Membrane</keyword>
<dbReference type="EMBL" id="LPWH01000051">
    <property type="protein sequence ID" value="POR03926.1"/>
    <property type="molecule type" value="Genomic_DNA"/>
</dbReference>
<evidence type="ECO:0000256" key="2">
    <source>
        <dbReference type="ARBA" id="ARBA00004651"/>
    </source>
</evidence>
<feature type="transmembrane region" description="Helical" evidence="14">
    <location>
        <begin position="331"/>
        <end position="351"/>
    </location>
</feature>
<dbReference type="InterPro" id="IPR011495">
    <property type="entry name" value="Sig_transdc_His_kin_sub2_dim/P"/>
</dbReference>
<dbReference type="Pfam" id="PF02518">
    <property type="entry name" value="HATPase_c"/>
    <property type="match status" value="1"/>
</dbReference>
<keyword evidence="4" id="KW-1003">Cell membrane</keyword>
<evidence type="ECO:0000256" key="6">
    <source>
        <dbReference type="ARBA" id="ARBA00022679"/>
    </source>
</evidence>
<dbReference type="GO" id="GO:0005524">
    <property type="term" value="F:ATP binding"/>
    <property type="evidence" value="ECO:0007669"/>
    <property type="project" value="UniProtKB-KW"/>
</dbReference>
<gene>
    <name evidence="17" type="ORF">AU468_04460</name>
</gene>
<dbReference type="SMART" id="SM00304">
    <property type="entry name" value="HAMP"/>
    <property type="match status" value="1"/>
</dbReference>
<dbReference type="EC" id="2.7.13.3" evidence="3"/>